<feature type="compositionally biased region" description="Acidic residues" evidence="1">
    <location>
        <begin position="23"/>
        <end position="32"/>
    </location>
</feature>
<evidence type="ECO:0000256" key="1">
    <source>
        <dbReference type="SAM" id="MobiDB-lite"/>
    </source>
</evidence>
<feature type="compositionally biased region" description="Basic and acidic residues" evidence="1">
    <location>
        <begin position="198"/>
        <end position="222"/>
    </location>
</feature>
<feature type="region of interest" description="Disordered" evidence="1">
    <location>
        <begin position="325"/>
        <end position="425"/>
    </location>
</feature>
<evidence type="ECO:0000313" key="3">
    <source>
        <dbReference type="Proteomes" id="UP000467841"/>
    </source>
</evidence>
<feature type="region of interest" description="Disordered" evidence="1">
    <location>
        <begin position="438"/>
        <end position="504"/>
    </location>
</feature>
<sequence>MLNSRGDPGSSTRREEIAREETAVEPDDDFVDDSTMQGCHLFLRPRETTRPRTLSRRRRCSVPHPPRHEVCRDAMPTPTDDADASHRRGHRRDVPNLGIHRLMFQQHESYRKATCLFLATLEHEPCHPARPHPTAVTGTSRSGPPDSDTISHTETSTEHFPAARQPSRPRHQEPAGPLLPQGDRQHALFPTGHRERHRDRDGHDRRGTHRHPVETDQRDRAPRQQVHGGITVALLASSALTGTGLRGTGPSGTSAHCGWAAWSHLFYAPSASHLTERTRSPPEWLDLEYLRNSVFLQKTSDASRLLYQFTHVQLGVPACCSPAPAGRRSEVGPTSSSTHLSLLSTETETARDYATPQATTPRRSITRARLHADGRARPLPLRVRHHCQTDRRAEGGSPAHQHSSAVEQGAGQDHHKLKSKVKKMADQIRAMQDKLSCTASASGGVHRTAVGPRQAIPSEDDDEPDHDTTGGRPLPPEPPRHSSFEPRQQRKRRFGEPQTARPSGAELGRLAIQAMQLHFEADSADRPHTADESSAGPVRALHQSELRHHRPYLHAGEHAGGSRRLHLRTPLMLSPDATRPTTTTVSFHFPFSFSFIESV</sequence>
<feature type="compositionally biased region" description="Low complexity" evidence="1">
    <location>
        <begin position="334"/>
        <end position="347"/>
    </location>
</feature>
<feature type="region of interest" description="Disordered" evidence="1">
    <location>
        <begin position="50"/>
        <end position="93"/>
    </location>
</feature>
<feature type="compositionally biased region" description="Polar residues" evidence="1">
    <location>
        <begin position="136"/>
        <end position="148"/>
    </location>
</feature>
<gene>
    <name evidence="2" type="ORF">MERR_LOCUS32444</name>
</gene>
<dbReference type="AlphaFoldDB" id="A0A6D2JTW6"/>
<feature type="compositionally biased region" description="Basic and acidic residues" evidence="1">
    <location>
        <begin position="12"/>
        <end position="22"/>
    </location>
</feature>
<feature type="region of interest" description="Disordered" evidence="1">
    <location>
        <begin position="1"/>
        <end position="33"/>
    </location>
</feature>
<dbReference type="OrthoDB" id="1135390at2759"/>
<protein>
    <submittedName>
        <fullName evidence="2">Uncharacterized protein</fullName>
    </submittedName>
</protein>
<feature type="compositionally biased region" description="Basic and acidic residues" evidence="1">
    <location>
        <begin position="478"/>
        <end position="488"/>
    </location>
</feature>
<name>A0A6D2JTW6_9BRAS</name>
<comment type="caution">
    <text evidence="2">The sequence shown here is derived from an EMBL/GenBank/DDBJ whole genome shotgun (WGS) entry which is preliminary data.</text>
</comment>
<reference evidence="2" key="1">
    <citation type="submission" date="2020-01" db="EMBL/GenBank/DDBJ databases">
        <authorList>
            <person name="Mishra B."/>
        </authorList>
    </citation>
    <scope>NUCLEOTIDE SEQUENCE [LARGE SCALE GENOMIC DNA]</scope>
</reference>
<accession>A0A6D2JTW6</accession>
<organism evidence="2 3">
    <name type="scientific">Microthlaspi erraticum</name>
    <dbReference type="NCBI Taxonomy" id="1685480"/>
    <lineage>
        <taxon>Eukaryota</taxon>
        <taxon>Viridiplantae</taxon>
        <taxon>Streptophyta</taxon>
        <taxon>Embryophyta</taxon>
        <taxon>Tracheophyta</taxon>
        <taxon>Spermatophyta</taxon>
        <taxon>Magnoliopsida</taxon>
        <taxon>eudicotyledons</taxon>
        <taxon>Gunneridae</taxon>
        <taxon>Pentapetalae</taxon>
        <taxon>rosids</taxon>
        <taxon>malvids</taxon>
        <taxon>Brassicales</taxon>
        <taxon>Brassicaceae</taxon>
        <taxon>Coluteocarpeae</taxon>
        <taxon>Microthlaspi</taxon>
    </lineage>
</organism>
<feature type="region of interest" description="Disordered" evidence="1">
    <location>
        <begin position="125"/>
        <end position="225"/>
    </location>
</feature>
<evidence type="ECO:0000313" key="2">
    <source>
        <dbReference type="EMBL" id="CAA7045209.1"/>
    </source>
</evidence>
<proteinExistence type="predicted"/>
<dbReference type="EMBL" id="CACVBM020001318">
    <property type="protein sequence ID" value="CAA7045209.1"/>
    <property type="molecule type" value="Genomic_DNA"/>
</dbReference>
<keyword evidence="3" id="KW-1185">Reference proteome</keyword>
<dbReference type="Proteomes" id="UP000467841">
    <property type="component" value="Unassembled WGS sequence"/>
</dbReference>